<evidence type="ECO:0000313" key="10">
    <source>
        <dbReference type="Proteomes" id="UP000384372"/>
    </source>
</evidence>
<dbReference type="EMBL" id="VZAD01000026">
    <property type="protein sequence ID" value="MQP10925.1"/>
    <property type="molecule type" value="Genomic_DNA"/>
</dbReference>
<feature type="signal peptide" evidence="1">
    <location>
        <begin position="1"/>
        <end position="21"/>
    </location>
</feature>
<feature type="chain" id="PRO_5043152583" description="GLPGLI family protein" evidence="1">
    <location>
        <begin position="22"/>
        <end position="167"/>
    </location>
</feature>
<evidence type="ECO:0000313" key="7">
    <source>
        <dbReference type="EMBL" id="RGW39972.1"/>
    </source>
</evidence>
<evidence type="ECO:0000313" key="8">
    <source>
        <dbReference type="Proteomes" id="UP000215155"/>
    </source>
</evidence>
<keyword evidence="10" id="KW-1185">Reference proteome</keyword>
<evidence type="ECO:0000313" key="2">
    <source>
        <dbReference type="EMBL" id="MCP9600681.1"/>
    </source>
</evidence>
<dbReference type="EMBL" id="JANDWN010000036">
    <property type="protein sequence ID" value="MCP9600681.1"/>
    <property type="molecule type" value="Genomic_DNA"/>
</dbReference>
<dbReference type="Proteomes" id="UP000215155">
    <property type="component" value="Unassembled WGS sequence"/>
</dbReference>
<evidence type="ECO:0000313" key="4">
    <source>
        <dbReference type="EMBL" id="MQN78472.1"/>
    </source>
</evidence>
<proteinExistence type="predicted"/>
<reference evidence="7 9" key="2">
    <citation type="submission" date="2018-08" db="EMBL/GenBank/DDBJ databases">
        <title>A genome reference for cultivated species of the human gut microbiota.</title>
        <authorList>
            <person name="Zou Y."/>
            <person name="Xue W."/>
            <person name="Luo G."/>
        </authorList>
    </citation>
    <scope>NUCLEOTIDE SEQUENCE [LARGE SCALE GENOMIC DNA]</scope>
    <source>
        <strain evidence="7 9">AF12-50</strain>
    </source>
</reference>
<evidence type="ECO:0000256" key="1">
    <source>
        <dbReference type="SAM" id="SignalP"/>
    </source>
</evidence>
<dbReference type="Proteomes" id="UP000283785">
    <property type="component" value="Unassembled WGS sequence"/>
</dbReference>
<dbReference type="OrthoDB" id="1067643at2"/>
<reference evidence="2" key="4">
    <citation type="submission" date="2022-07" db="EMBL/GenBank/DDBJ databases">
        <title>Prevotella copri.</title>
        <authorList>
            <person name="Yang C."/>
        </authorList>
    </citation>
    <scope>NUCLEOTIDE SEQUENCE</scope>
    <source>
        <strain evidence="2">HF1476</strain>
    </source>
</reference>
<dbReference type="EMBL" id="NMPZ01000001">
    <property type="protein sequence ID" value="OXL45384.1"/>
    <property type="molecule type" value="Genomic_DNA"/>
</dbReference>
<dbReference type="Proteomes" id="UP000384372">
    <property type="component" value="Unassembled WGS sequence"/>
</dbReference>
<name>A0A229I9F3_9BACT</name>
<evidence type="ECO:0000313" key="5">
    <source>
        <dbReference type="EMBL" id="MQP10925.1"/>
    </source>
</evidence>
<reference evidence="3" key="5">
    <citation type="submission" date="2022-11" db="EMBL/GenBank/DDBJ databases">
        <title>Genomic repertoires linked with pathogenic potency of arthritogenic Prevotella copri isolated from the gut of rheumatoid arthritis patients.</title>
        <authorList>
            <person name="Nii T."/>
            <person name="Maeda Y."/>
            <person name="Motooka D."/>
            <person name="Naito M."/>
            <person name="Matsumoto Y."/>
            <person name="Ogawa T."/>
            <person name="Oguro-Igashira E."/>
            <person name="Kishikawa T."/>
            <person name="Yamashita M."/>
            <person name="Koizumi S."/>
            <person name="Kurakawa T."/>
            <person name="Okumura R."/>
            <person name="Kayama H."/>
            <person name="Murakami M."/>
            <person name="Sakaguchi T."/>
            <person name="Das B."/>
            <person name="Nakamura S."/>
            <person name="Okada Y."/>
            <person name="Kumanogoh A."/>
            <person name="Takeda K."/>
        </authorList>
    </citation>
    <scope>NUCLEOTIDE SEQUENCE</scope>
    <source>
        <strain evidence="3">F3-75</strain>
    </source>
</reference>
<dbReference type="Proteomes" id="UP001204486">
    <property type="component" value="Unassembled WGS sequence"/>
</dbReference>
<evidence type="ECO:0000313" key="9">
    <source>
        <dbReference type="Proteomes" id="UP000283785"/>
    </source>
</evidence>
<accession>A0A229I9F3</accession>
<evidence type="ECO:0008006" key="12">
    <source>
        <dbReference type="Google" id="ProtNLM"/>
    </source>
</evidence>
<dbReference type="RefSeq" id="WP_089542656.1">
    <property type="nucleotide sequence ID" value="NZ_CABOGV010000069.1"/>
</dbReference>
<organism evidence="5 10">
    <name type="scientific">Segatella copri</name>
    <dbReference type="NCBI Taxonomy" id="165179"/>
    <lineage>
        <taxon>Bacteria</taxon>
        <taxon>Pseudomonadati</taxon>
        <taxon>Bacteroidota</taxon>
        <taxon>Bacteroidia</taxon>
        <taxon>Bacteroidales</taxon>
        <taxon>Prevotellaceae</taxon>
        <taxon>Segatella</taxon>
    </lineage>
</organism>
<gene>
    <name evidence="6" type="ORF">CFT61_01150</name>
    <name evidence="7" type="ORF">DWV76_14905</name>
    <name evidence="5" type="ORF">F7D20_02870</name>
    <name evidence="4" type="ORF">F7D71_11540</name>
    <name evidence="2" type="ORF">NNC55_12055</name>
    <name evidence="3" type="ORF">ONT16_06745</name>
</gene>
<dbReference type="EMBL" id="QSAG01000047">
    <property type="protein sequence ID" value="RGW39972.1"/>
    <property type="molecule type" value="Genomic_DNA"/>
</dbReference>
<reference evidence="6 8" key="1">
    <citation type="submission" date="2017-07" db="EMBL/GenBank/DDBJ databases">
        <title>Draft genome sequence of Prevotella copri isolated from the gut of healthy adult Indian.</title>
        <authorList>
            <person name="Das B."/>
            <person name="Bag S."/>
            <person name="Ghosh T.S."/>
        </authorList>
    </citation>
    <scope>NUCLEOTIDE SEQUENCE [LARGE SCALE GENOMIC DNA]</scope>
    <source>
        <strain evidence="6 8">Indica</strain>
    </source>
</reference>
<evidence type="ECO:0000313" key="3">
    <source>
        <dbReference type="EMBL" id="MCW4127953.1"/>
    </source>
</evidence>
<keyword evidence="1" id="KW-0732">Signal</keyword>
<sequence>MRIIMRIFFLMCILGASLTIAAQNIIYGNKNEQRAINMAFDILQVYYHSKELCVSDSIYDLDWDIFSDMVDTQTKQILWSYRIEKKFIWNAPTYSEALLSIFGPETCDSCMYIANFSEPYKGMIRCDILPKDKMVGIYGSPVISAFLFKYNNRGEIYQSYKAEVNID</sequence>
<evidence type="ECO:0000313" key="11">
    <source>
        <dbReference type="Proteomes" id="UP000423156"/>
    </source>
</evidence>
<protein>
    <recommendedName>
        <fullName evidence="12">GLPGLI family protein</fullName>
    </recommendedName>
</protein>
<dbReference type="GeneID" id="302994535"/>
<reference evidence="10 11" key="3">
    <citation type="submission" date="2019-09" db="EMBL/GenBank/DDBJ databases">
        <title>Distinct polysaccharide growth profiles of human intestinal Prevotella copri isolates.</title>
        <authorList>
            <person name="Fehlner-Peach H."/>
            <person name="Magnabosco C."/>
            <person name="Raghavan V."/>
            <person name="Scher J.U."/>
            <person name="Tett A."/>
            <person name="Cox L.M."/>
            <person name="Gottsegen C."/>
            <person name="Watters A."/>
            <person name="Wiltshire- Gordon J.D."/>
            <person name="Segata N."/>
            <person name="Bonneau R."/>
            <person name="Littman D.R."/>
        </authorList>
    </citation>
    <scope>NUCLEOTIDE SEQUENCE [LARGE SCALE GENOMIC DNA]</scope>
    <source>
        <strain evidence="4 11">BU41712</strain>
        <strain evidence="10">iAQ1173</strain>
        <strain evidence="5">IAQ1173</strain>
    </source>
</reference>
<dbReference type="AlphaFoldDB" id="A0A229I9F3"/>
<evidence type="ECO:0000313" key="6">
    <source>
        <dbReference type="EMBL" id="OXL45384.1"/>
    </source>
</evidence>
<dbReference type="EMBL" id="JAPDVK010000002">
    <property type="protein sequence ID" value="MCW4127953.1"/>
    <property type="molecule type" value="Genomic_DNA"/>
</dbReference>
<dbReference type="EMBL" id="VZBZ01000142">
    <property type="protein sequence ID" value="MQN78472.1"/>
    <property type="molecule type" value="Genomic_DNA"/>
</dbReference>
<dbReference type="Proteomes" id="UP000423156">
    <property type="component" value="Unassembled WGS sequence"/>
</dbReference>
<comment type="caution">
    <text evidence="5">The sequence shown here is derived from an EMBL/GenBank/DDBJ whole genome shotgun (WGS) entry which is preliminary data.</text>
</comment>
<dbReference type="Proteomes" id="UP001209344">
    <property type="component" value="Unassembled WGS sequence"/>
</dbReference>